<dbReference type="SUPFAM" id="SSF52540">
    <property type="entry name" value="P-loop containing nucleoside triphosphate hydrolases"/>
    <property type="match status" value="1"/>
</dbReference>
<organism evidence="1 2">
    <name type="scientific">Pyrodictium abyssi</name>
    <dbReference type="NCBI Taxonomy" id="54256"/>
    <lineage>
        <taxon>Archaea</taxon>
        <taxon>Thermoproteota</taxon>
        <taxon>Thermoprotei</taxon>
        <taxon>Desulfurococcales</taxon>
        <taxon>Pyrodictiaceae</taxon>
        <taxon>Pyrodictium</taxon>
    </lineage>
</organism>
<dbReference type="InterPro" id="IPR027417">
    <property type="entry name" value="P-loop_NTPase"/>
</dbReference>
<reference evidence="1 2" key="1">
    <citation type="submission" date="2023-09" db="EMBL/GenBank/DDBJ databases">
        <title>Pyrofollis japonicus gen. nov. sp. nov., a novel member of the family Pyrodictiaceae isolated from the Iheya North hydrothermal field.</title>
        <authorList>
            <person name="Miyazaki U."/>
            <person name="Sanari M."/>
            <person name="Tame A."/>
            <person name="Kitajima M."/>
            <person name="Okamoto A."/>
            <person name="Sawayama S."/>
            <person name="Miyazaki J."/>
            <person name="Takai K."/>
            <person name="Nakagawa S."/>
        </authorList>
    </citation>
    <scope>NUCLEOTIDE SEQUENCE [LARGE SCALE GENOMIC DNA]</scope>
    <source>
        <strain evidence="1 2">AV2</strain>
    </source>
</reference>
<name>A0ABN6ZNC7_9CREN</name>
<protein>
    <recommendedName>
        <fullName evidence="3">Anion-transporting ATPase-like domain-containing protein</fullName>
    </recommendedName>
</protein>
<accession>A0ABN6ZNC7</accession>
<gene>
    <name evidence="1" type="ORF">PABY_13190</name>
</gene>
<evidence type="ECO:0000313" key="1">
    <source>
        <dbReference type="EMBL" id="BES81752.1"/>
    </source>
</evidence>
<dbReference type="Gene3D" id="3.40.50.300">
    <property type="entry name" value="P-loop containing nucleotide triphosphate hydrolases"/>
    <property type="match status" value="1"/>
</dbReference>
<keyword evidence="2" id="KW-1185">Reference proteome</keyword>
<dbReference type="GeneID" id="89289334"/>
<evidence type="ECO:0008006" key="3">
    <source>
        <dbReference type="Google" id="ProtNLM"/>
    </source>
</evidence>
<dbReference type="Proteomes" id="UP001341135">
    <property type="component" value="Chromosome"/>
</dbReference>
<dbReference type="EMBL" id="AP028907">
    <property type="protein sequence ID" value="BES81752.1"/>
    <property type="molecule type" value="Genomic_DNA"/>
</dbReference>
<evidence type="ECO:0000313" key="2">
    <source>
        <dbReference type="Proteomes" id="UP001341135"/>
    </source>
</evidence>
<dbReference type="RefSeq" id="WP_338248439.1">
    <property type="nucleotide sequence ID" value="NZ_AP028907.1"/>
</dbReference>
<sequence length="358" mass="40391">MAGRYNPVINLYIVTSHKGGTGKSLIASALCSTFGQHNKGESICISLDPATPFPLTLLLRSEDNEVGKVIKFNRYMLRDNDKVHIYDVAGTKEKDMMLAVIVSNTALIVASILDIIRQHLQHLEGESTLNVIIDLSPILTFNPKDFSDLLKMLVELLRKEEKVVSRGMRVRIIYLIDTRALALLYDLPDLPKECRNTGNTGGGHGLGQTDIPHTNSFSHVKILDKIHKDFKEVEKIRKQIGDVEIYPILNFYQLDIWKRIEGKIECIADKYIPEDSMKSIEKVNINMQDDTKIISEVTCDVFRNIALFKSNSGKNNAPCTRAAVIRYLHRKNENGEESLLEHLLGEIGRVVDILKLLV</sequence>
<proteinExistence type="predicted"/>